<feature type="transmembrane region" description="Helical" evidence="5">
    <location>
        <begin position="75"/>
        <end position="95"/>
    </location>
</feature>
<dbReference type="Pfam" id="PF00335">
    <property type="entry name" value="Tetraspanin"/>
    <property type="match status" value="1"/>
</dbReference>
<evidence type="ECO:0008006" key="8">
    <source>
        <dbReference type="Google" id="ProtNLM"/>
    </source>
</evidence>
<feature type="transmembrane region" description="Helical" evidence="5">
    <location>
        <begin position="194"/>
        <end position="216"/>
    </location>
</feature>
<keyword evidence="7" id="KW-1185">Reference proteome</keyword>
<dbReference type="Proteomes" id="UP000494165">
    <property type="component" value="Unassembled WGS sequence"/>
</dbReference>
<dbReference type="SUPFAM" id="SSF103473">
    <property type="entry name" value="MFS general substrate transporter"/>
    <property type="match status" value="1"/>
</dbReference>
<evidence type="ECO:0000256" key="2">
    <source>
        <dbReference type="ARBA" id="ARBA00022692"/>
    </source>
</evidence>
<dbReference type="InterPro" id="IPR008952">
    <property type="entry name" value="Tetraspanin_EC2_sf"/>
</dbReference>
<protein>
    <recommendedName>
        <fullName evidence="8">Tetraspanin</fullName>
    </recommendedName>
</protein>
<dbReference type="OrthoDB" id="10033535at2759"/>
<name>A0A8S1BR19_9INSE</name>
<sequence>MLWCCLLMKSASSFLEDKKDHFRYILNYPYIIKICLTSLYFFFAVESFMVLIFGLVGVINSILGYDESIEETLNAITTVILNFVVCTTSLIGFWFSTHIRQYHKRMIVIALCFSFLFAVELAAANSESTSKQLWDMVQTNLNCCGVTNATDWDQAANSGISSCSQQVLEKNNTETNGCFAEQNLENFDIFCKSLTILLAFIYAFVSLCSYLLMYWYSRNFFQHHASFHELFNLDGDVHEHNRYGAIFLSRVKKGKIDKPPNDAFPVAA</sequence>
<dbReference type="SUPFAM" id="SSF48652">
    <property type="entry name" value="Tetraspanin"/>
    <property type="match status" value="1"/>
</dbReference>
<accession>A0A8S1BR19</accession>
<comment type="subcellular location">
    <subcellularLocation>
        <location evidence="1">Membrane</location>
        <topology evidence="1">Multi-pass membrane protein</topology>
    </subcellularLocation>
</comment>
<comment type="caution">
    <text evidence="6">The sequence shown here is derived from an EMBL/GenBank/DDBJ whole genome shotgun (WGS) entry which is preliminary data.</text>
</comment>
<dbReference type="AlphaFoldDB" id="A0A8S1BR19"/>
<dbReference type="InterPro" id="IPR036259">
    <property type="entry name" value="MFS_trans_sf"/>
</dbReference>
<evidence type="ECO:0000313" key="7">
    <source>
        <dbReference type="Proteomes" id="UP000494165"/>
    </source>
</evidence>
<keyword evidence="4 5" id="KW-0472">Membrane</keyword>
<evidence type="ECO:0000256" key="5">
    <source>
        <dbReference type="SAM" id="Phobius"/>
    </source>
</evidence>
<evidence type="ECO:0000256" key="4">
    <source>
        <dbReference type="ARBA" id="ARBA00023136"/>
    </source>
</evidence>
<evidence type="ECO:0000256" key="1">
    <source>
        <dbReference type="ARBA" id="ARBA00004141"/>
    </source>
</evidence>
<dbReference type="Gene3D" id="1.10.1450.10">
    <property type="entry name" value="Tetraspanin"/>
    <property type="match status" value="1"/>
</dbReference>
<feature type="transmembrane region" description="Helical" evidence="5">
    <location>
        <begin position="39"/>
        <end position="63"/>
    </location>
</feature>
<dbReference type="GO" id="GO:0016020">
    <property type="term" value="C:membrane"/>
    <property type="evidence" value="ECO:0007669"/>
    <property type="project" value="UniProtKB-SubCell"/>
</dbReference>
<keyword evidence="3 5" id="KW-1133">Transmembrane helix</keyword>
<keyword evidence="2 5" id="KW-0812">Transmembrane</keyword>
<evidence type="ECO:0000313" key="6">
    <source>
        <dbReference type="EMBL" id="CAB3361324.1"/>
    </source>
</evidence>
<feature type="transmembrane region" description="Helical" evidence="5">
    <location>
        <begin position="107"/>
        <end position="124"/>
    </location>
</feature>
<dbReference type="InterPro" id="IPR018499">
    <property type="entry name" value="Tetraspanin/Peripherin"/>
</dbReference>
<proteinExistence type="predicted"/>
<gene>
    <name evidence="6" type="ORF">CLODIP_2_CD11488</name>
</gene>
<organism evidence="6 7">
    <name type="scientific">Cloeon dipterum</name>
    <dbReference type="NCBI Taxonomy" id="197152"/>
    <lineage>
        <taxon>Eukaryota</taxon>
        <taxon>Metazoa</taxon>
        <taxon>Ecdysozoa</taxon>
        <taxon>Arthropoda</taxon>
        <taxon>Hexapoda</taxon>
        <taxon>Insecta</taxon>
        <taxon>Pterygota</taxon>
        <taxon>Palaeoptera</taxon>
        <taxon>Ephemeroptera</taxon>
        <taxon>Pisciforma</taxon>
        <taxon>Baetidae</taxon>
        <taxon>Cloeon</taxon>
    </lineage>
</organism>
<dbReference type="EMBL" id="CADEPI010000005">
    <property type="protein sequence ID" value="CAB3361324.1"/>
    <property type="molecule type" value="Genomic_DNA"/>
</dbReference>
<evidence type="ECO:0000256" key="3">
    <source>
        <dbReference type="ARBA" id="ARBA00022989"/>
    </source>
</evidence>
<reference evidence="6 7" key="1">
    <citation type="submission" date="2020-04" db="EMBL/GenBank/DDBJ databases">
        <authorList>
            <person name="Alioto T."/>
            <person name="Alioto T."/>
            <person name="Gomez Garrido J."/>
        </authorList>
    </citation>
    <scope>NUCLEOTIDE SEQUENCE [LARGE SCALE GENOMIC DNA]</scope>
</reference>